<dbReference type="AlphaFoldDB" id="A0A291HLC4"/>
<evidence type="ECO:0000313" key="3">
    <source>
        <dbReference type="Proteomes" id="UP000217763"/>
    </source>
</evidence>
<organism evidence="2 3">
    <name type="scientific">Zobellella denitrificans</name>
    <dbReference type="NCBI Taxonomy" id="347534"/>
    <lineage>
        <taxon>Bacteria</taxon>
        <taxon>Pseudomonadati</taxon>
        <taxon>Pseudomonadota</taxon>
        <taxon>Gammaproteobacteria</taxon>
        <taxon>Aeromonadales</taxon>
        <taxon>Aeromonadaceae</taxon>
        <taxon>Zobellella</taxon>
    </lineage>
</organism>
<evidence type="ECO:0008006" key="4">
    <source>
        <dbReference type="Google" id="ProtNLM"/>
    </source>
</evidence>
<dbReference type="CDD" id="cd20169">
    <property type="entry name" value="Peptidase_M90_mtfA"/>
    <property type="match status" value="1"/>
</dbReference>
<feature type="region of interest" description="Disordered" evidence="1">
    <location>
        <begin position="245"/>
        <end position="275"/>
    </location>
</feature>
<dbReference type="InterPro" id="IPR024079">
    <property type="entry name" value="MetalloPept_cat_dom_sf"/>
</dbReference>
<accession>A0A291HLC4</accession>
<dbReference type="GO" id="GO:0008237">
    <property type="term" value="F:metallopeptidase activity"/>
    <property type="evidence" value="ECO:0007669"/>
    <property type="project" value="InterPro"/>
</dbReference>
<dbReference type="GO" id="GO:0005829">
    <property type="term" value="C:cytosol"/>
    <property type="evidence" value="ECO:0007669"/>
    <property type="project" value="TreeGrafter"/>
</dbReference>
<dbReference type="Proteomes" id="UP000217763">
    <property type="component" value="Chromosome"/>
</dbReference>
<dbReference type="PANTHER" id="PTHR30164:SF2">
    <property type="entry name" value="PROTEIN MTFA"/>
    <property type="match status" value="1"/>
</dbReference>
<sequence>MSFFSRLRGWFGQGSGAAEELPWREVLDQLPILQGLAAEEQARLCELAAQLLARKTLTLLGVELAPEERAALALQAALPILHLDLQWYRGFREIIVIPEPVTRRESVQDEFGLVSEVEEEHAGESWQQGPLVLAWSELCQDGGWDGYNLVIHELAHKMDMLGGDADGVPPMRPGMDMGAWRADFQAAFDSLCRQLERDEEPPIDPYAATHPAEFLAVACELFFTRPRQLAAAYPAVHRQLAALFGQDPLPRQPQEEDEDQAGRPHPAERHPPEIL</sequence>
<evidence type="ECO:0000256" key="1">
    <source>
        <dbReference type="SAM" id="MobiDB-lite"/>
    </source>
</evidence>
<dbReference type="Gene3D" id="1.10.472.150">
    <property type="entry name" value="Glucose-regulated metallo-peptidase M90, N-terminal domain"/>
    <property type="match status" value="1"/>
</dbReference>
<dbReference type="EMBL" id="CP012621">
    <property type="protein sequence ID" value="ATG72967.1"/>
    <property type="molecule type" value="Genomic_DNA"/>
</dbReference>
<proteinExistence type="predicted"/>
<dbReference type="InterPro" id="IPR010384">
    <property type="entry name" value="MtfA_fam"/>
</dbReference>
<dbReference type="Pfam" id="PF06167">
    <property type="entry name" value="Peptidase_M90"/>
    <property type="match status" value="1"/>
</dbReference>
<dbReference type="GO" id="GO:0004177">
    <property type="term" value="F:aminopeptidase activity"/>
    <property type="evidence" value="ECO:0007669"/>
    <property type="project" value="TreeGrafter"/>
</dbReference>
<reference evidence="3" key="1">
    <citation type="submission" date="2015-09" db="EMBL/GenBank/DDBJ databases">
        <authorList>
            <person name="Shao Z."/>
            <person name="Wang L."/>
        </authorList>
    </citation>
    <scope>NUCLEOTIDE SEQUENCE [LARGE SCALE GENOMIC DNA]</scope>
    <source>
        <strain evidence="3">F13-1</strain>
    </source>
</reference>
<keyword evidence="3" id="KW-1185">Reference proteome</keyword>
<dbReference type="SUPFAM" id="SSF55486">
    <property type="entry name" value="Metalloproteases ('zincins'), catalytic domain"/>
    <property type="match status" value="1"/>
</dbReference>
<gene>
    <name evidence="2" type="ORF">AN401_03090</name>
</gene>
<dbReference type="KEGG" id="zdf:AN401_03090"/>
<dbReference type="RefSeq" id="WP_096778517.1">
    <property type="nucleotide sequence ID" value="NZ_CP012621.1"/>
</dbReference>
<name>A0A291HLC4_9GAMM</name>
<dbReference type="Gene3D" id="3.40.390.10">
    <property type="entry name" value="Collagenase (Catalytic Domain)"/>
    <property type="match status" value="1"/>
</dbReference>
<feature type="compositionally biased region" description="Basic and acidic residues" evidence="1">
    <location>
        <begin position="260"/>
        <end position="275"/>
    </location>
</feature>
<evidence type="ECO:0000313" key="2">
    <source>
        <dbReference type="EMBL" id="ATG72967.1"/>
    </source>
</evidence>
<dbReference type="InterPro" id="IPR042252">
    <property type="entry name" value="MtfA_N"/>
</dbReference>
<protein>
    <recommendedName>
        <fullName evidence="4">Zinc-dependent peptidase</fullName>
    </recommendedName>
</protein>
<dbReference type="PANTHER" id="PTHR30164">
    <property type="entry name" value="MTFA PEPTIDASE"/>
    <property type="match status" value="1"/>
</dbReference>